<name>G6E6U3_9SPHN</name>
<dbReference type="Gene3D" id="3.30.10.10">
    <property type="entry name" value="Trypsin Inhibitor V, subunit A"/>
    <property type="match status" value="1"/>
</dbReference>
<proteinExistence type="predicted"/>
<dbReference type="Pfam" id="PF11720">
    <property type="entry name" value="Inhibitor_I78"/>
    <property type="match status" value="1"/>
</dbReference>
<keyword evidence="2" id="KW-0449">Lipoprotein</keyword>
<gene>
    <name evidence="2" type="ORF">NSU_0064</name>
</gene>
<dbReference type="eggNOG" id="ENOG50339MI">
    <property type="taxonomic scope" value="Bacteria"/>
</dbReference>
<dbReference type="Proteomes" id="UP000004030">
    <property type="component" value="Unassembled WGS sequence"/>
</dbReference>
<dbReference type="PATRIC" id="fig|1088721.3.peg.64"/>
<sequence>MEYEKMPANRPLMLAAALGGSLLALSACTADQAAPETAPPAPVAQSCGAEQLGSYVGQPASDEVLGLIRQWRGDNPIRVLKPGSAMTMDYRPNRLNVFLDDKGMIEKFECN</sequence>
<evidence type="ECO:0000313" key="3">
    <source>
        <dbReference type="Proteomes" id="UP000004030"/>
    </source>
</evidence>
<keyword evidence="1" id="KW-0732">Signal</keyword>
<dbReference type="InterPro" id="IPR021719">
    <property type="entry name" value="Prot_inh_I78"/>
</dbReference>
<dbReference type="PANTHER" id="PTHR39600">
    <property type="entry name" value="PEPTIDASE INHIBITOR I78 FAMILY PROTEIN"/>
    <property type="match status" value="1"/>
</dbReference>
<accession>G6E6U3</accession>
<dbReference type="STRING" id="1088721.JI59_00505"/>
<dbReference type="AlphaFoldDB" id="G6E6U3"/>
<comment type="caution">
    <text evidence="2">The sequence shown here is derived from an EMBL/GenBank/DDBJ whole genome shotgun (WGS) entry which is preliminary data.</text>
</comment>
<evidence type="ECO:0000256" key="1">
    <source>
        <dbReference type="SAM" id="SignalP"/>
    </source>
</evidence>
<feature type="chain" id="PRO_5003488123" evidence="1">
    <location>
        <begin position="30"/>
        <end position="111"/>
    </location>
</feature>
<evidence type="ECO:0000313" key="2">
    <source>
        <dbReference type="EMBL" id="EHJ62989.1"/>
    </source>
</evidence>
<keyword evidence="3" id="KW-1185">Reference proteome</keyword>
<protein>
    <submittedName>
        <fullName evidence="2">Lipoprotein</fullName>
    </submittedName>
</protein>
<dbReference type="PANTHER" id="PTHR39600:SF1">
    <property type="entry name" value="PEPTIDASE INHIBITOR I78 FAMILY PROTEIN"/>
    <property type="match status" value="1"/>
</dbReference>
<organism evidence="2 3">
    <name type="scientific">Novosphingobium pentaromativorans US6-1</name>
    <dbReference type="NCBI Taxonomy" id="1088721"/>
    <lineage>
        <taxon>Bacteria</taxon>
        <taxon>Pseudomonadati</taxon>
        <taxon>Pseudomonadota</taxon>
        <taxon>Alphaproteobacteria</taxon>
        <taxon>Sphingomonadales</taxon>
        <taxon>Sphingomonadaceae</taxon>
        <taxon>Novosphingobium</taxon>
    </lineage>
</organism>
<feature type="signal peptide" evidence="1">
    <location>
        <begin position="1"/>
        <end position="29"/>
    </location>
</feature>
<reference evidence="2 3" key="1">
    <citation type="journal article" date="2012" name="J. Bacteriol.">
        <title>Genome sequence of benzo(a)pyrene-degrading bacterium Novosphingobium pentaromativorans US6-1.</title>
        <authorList>
            <person name="Luo Y.R."/>
            <person name="Kang S.G."/>
            <person name="Kim S.J."/>
            <person name="Kim M.R."/>
            <person name="Li N."/>
            <person name="Lee J.H."/>
            <person name="Kwon K.K."/>
        </authorList>
    </citation>
    <scope>NUCLEOTIDE SEQUENCE [LARGE SCALE GENOMIC DNA]</scope>
    <source>
        <strain evidence="2 3">US6-1</strain>
    </source>
</reference>
<dbReference type="PROSITE" id="PS51257">
    <property type="entry name" value="PROKAR_LIPOPROTEIN"/>
    <property type="match status" value="1"/>
</dbReference>
<dbReference type="EMBL" id="AGFM01000002">
    <property type="protein sequence ID" value="EHJ62989.1"/>
    <property type="molecule type" value="Genomic_DNA"/>
</dbReference>